<evidence type="ECO:0000256" key="8">
    <source>
        <dbReference type="SAM" id="Phobius"/>
    </source>
</evidence>
<feature type="transmembrane region" description="Helical" evidence="8">
    <location>
        <begin position="575"/>
        <end position="597"/>
    </location>
</feature>
<dbReference type="InterPro" id="IPR017871">
    <property type="entry name" value="ABC_transporter-like_CS"/>
</dbReference>
<feature type="transmembrane region" description="Helical" evidence="8">
    <location>
        <begin position="428"/>
        <end position="448"/>
    </location>
</feature>
<keyword evidence="6 8" id="KW-1133">Transmembrane helix</keyword>
<comment type="subcellular location">
    <subcellularLocation>
        <location evidence="1">Membrane</location>
        <topology evidence="1">Multi-pass membrane protein</topology>
    </subcellularLocation>
</comment>
<dbReference type="GO" id="GO:0005524">
    <property type="term" value="F:ATP binding"/>
    <property type="evidence" value="ECO:0007669"/>
    <property type="project" value="UniProtKB-KW"/>
</dbReference>
<evidence type="ECO:0000256" key="7">
    <source>
        <dbReference type="ARBA" id="ARBA00023136"/>
    </source>
</evidence>
<dbReference type="GO" id="GO:0140359">
    <property type="term" value="F:ABC-type transporter activity"/>
    <property type="evidence" value="ECO:0007669"/>
    <property type="project" value="InterPro"/>
</dbReference>
<evidence type="ECO:0000313" key="10">
    <source>
        <dbReference type="EMBL" id="EZG59147.1"/>
    </source>
</evidence>
<feature type="transmembrane region" description="Helical" evidence="8">
    <location>
        <begin position="521"/>
        <end position="538"/>
    </location>
</feature>
<dbReference type="GO" id="GO:0016887">
    <property type="term" value="F:ATP hydrolysis activity"/>
    <property type="evidence" value="ECO:0007669"/>
    <property type="project" value="InterPro"/>
</dbReference>
<proteinExistence type="predicted"/>
<feature type="transmembrane region" description="Helical" evidence="8">
    <location>
        <begin position="651"/>
        <end position="672"/>
    </location>
</feature>
<evidence type="ECO:0000256" key="6">
    <source>
        <dbReference type="ARBA" id="ARBA00022989"/>
    </source>
</evidence>
<gene>
    <name evidence="10" type="ORF">GNI_092920</name>
</gene>
<dbReference type="PANTHER" id="PTHR48041">
    <property type="entry name" value="ABC TRANSPORTER G FAMILY MEMBER 28"/>
    <property type="match status" value="1"/>
</dbReference>
<evidence type="ECO:0000259" key="9">
    <source>
        <dbReference type="PROSITE" id="PS50893"/>
    </source>
</evidence>
<dbReference type="Proteomes" id="UP000019763">
    <property type="component" value="Unassembled WGS sequence"/>
</dbReference>
<dbReference type="InterPro" id="IPR003439">
    <property type="entry name" value="ABC_transporter-like_ATP-bd"/>
</dbReference>
<dbReference type="SUPFAM" id="SSF52540">
    <property type="entry name" value="P-loop containing nucleoside triphosphate hydrolases"/>
    <property type="match status" value="1"/>
</dbReference>
<reference evidence="10" key="1">
    <citation type="submission" date="2013-12" db="EMBL/GenBank/DDBJ databases">
        <authorList>
            <person name="Omoto C.K."/>
            <person name="Sibley D."/>
            <person name="Venepally P."/>
            <person name="Hadjithomas M."/>
            <person name="Karamycheva S."/>
            <person name="Brunk B."/>
            <person name="Roos D."/>
            <person name="Caler E."/>
            <person name="Lorenzi H."/>
        </authorList>
    </citation>
    <scope>NUCLEOTIDE SEQUENCE</scope>
</reference>
<dbReference type="InterPro" id="IPR003593">
    <property type="entry name" value="AAA+_ATPase"/>
</dbReference>
<dbReference type="Pfam" id="PF00005">
    <property type="entry name" value="ABC_tran"/>
    <property type="match status" value="1"/>
</dbReference>
<evidence type="ECO:0000256" key="4">
    <source>
        <dbReference type="ARBA" id="ARBA00022741"/>
    </source>
</evidence>
<dbReference type="GeneID" id="22913322"/>
<keyword evidence="11" id="KW-1185">Reference proteome</keyword>
<dbReference type="EMBL" id="AFNH02000695">
    <property type="protein sequence ID" value="EZG59147.1"/>
    <property type="molecule type" value="Genomic_DNA"/>
</dbReference>
<keyword evidence="5" id="KW-0067">ATP-binding</keyword>
<dbReference type="GO" id="GO:0016020">
    <property type="term" value="C:membrane"/>
    <property type="evidence" value="ECO:0007669"/>
    <property type="project" value="UniProtKB-SubCell"/>
</dbReference>
<dbReference type="PROSITE" id="PS00211">
    <property type="entry name" value="ABC_TRANSPORTER_1"/>
    <property type="match status" value="1"/>
</dbReference>
<dbReference type="InterPro" id="IPR050352">
    <property type="entry name" value="ABCG_transporters"/>
</dbReference>
<organism evidence="10 11">
    <name type="scientific">Gregarina niphandrodes</name>
    <name type="common">Septate eugregarine</name>
    <dbReference type="NCBI Taxonomy" id="110365"/>
    <lineage>
        <taxon>Eukaryota</taxon>
        <taxon>Sar</taxon>
        <taxon>Alveolata</taxon>
        <taxon>Apicomplexa</taxon>
        <taxon>Conoidasida</taxon>
        <taxon>Gregarinasina</taxon>
        <taxon>Eugregarinorida</taxon>
        <taxon>Gregarinidae</taxon>
        <taxon>Gregarina</taxon>
    </lineage>
</organism>
<keyword evidence="7 8" id="KW-0472">Membrane</keyword>
<dbReference type="Pfam" id="PF19055">
    <property type="entry name" value="ABC2_membrane_7"/>
    <property type="match status" value="1"/>
</dbReference>
<dbReference type="VEuPathDB" id="CryptoDB:GNI_092920"/>
<dbReference type="RefSeq" id="XP_011130907.1">
    <property type="nucleotide sequence ID" value="XM_011132605.1"/>
</dbReference>
<evidence type="ECO:0000256" key="3">
    <source>
        <dbReference type="ARBA" id="ARBA00022692"/>
    </source>
</evidence>
<feature type="transmembrane region" description="Helical" evidence="8">
    <location>
        <begin position="544"/>
        <end position="563"/>
    </location>
</feature>
<keyword evidence="4" id="KW-0547">Nucleotide-binding</keyword>
<sequence length="680" mass="74742">MLGISVATRNICMDLERDGVRVPFLKDINFLARPGEMTAIMGPSGCGKTTFLNILSNRQSGTVTGDILYDGNDGLLAHVNDFSAYVMQEDFFLQRLTVRETVVFAARLRLGHLSYDDQVARADGVLDALGLQVCKDVLIGGSEVKGISGGQRKRVSIAVALLDEPRVLFLDEPTSGLDAALAFDVIQTLRKIAEDKGRTIVCTIHQPRNEVYAMFDRLLLLRTGKCIYHGPCEGALEFFAKIGHPCPDDYNPADFFLDLLTEAGNVTDNQRTGEKQATETKNLEKQDLNTQRIQVSADEADSFAQSFDNYLDNSLTISEIEKIRRRATGRPGASSPSVLLPIPESQASSPLTSIQGENASATVSVGGKVVDPSAVSKEAVDHQVVEMSTGLAAGSLSTRPSWSFARELRNVYILSLRGIRESSRRPQFVYINFVQVFLIGTVVATVWFNIKKPVVPSDVCDVTVTRNAIGGMMQIVANTAFSSFDAAIQQINRRPLINREASGGLYSRPAAMVANWISDGCFHYWASFIYAIVVYWMMNLRHSAKAYLIWLLVTMTIKMSFWGSSTSVGALSPNIGAGMGLIPLTNVLLFLVSGYQISDDSIPKGLVWLKAISPIRYAWQTISRTQLDPNDTNYLERCMGFTTPRSWWADWLIMVAILVVARLLGIVAVATLHRNQGVQA</sequence>
<dbReference type="PROSITE" id="PS50893">
    <property type="entry name" value="ABC_TRANSPORTER_2"/>
    <property type="match status" value="1"/>
</dbReference>
<protein>
    <submittedName>
        <fullName evidence="10">ABC transporter</fullName>
        <ecNumber evidence="10">3.6.3.28</ecNumber>
    </submittedName>
</protein>
<dbReference type="Gene3D" id="3.40.50.300">
    <property type="entry name" value="P-loop containing nucleotide triphosphate hydrolases"/>
    <property type="match status" value="1"/>
</dbReference>
<keyword evidence="3 8" id="KW-0812">Transmembrane</keyword>
<comment type="caution">
    <text evidence="10">The sequence shown here is derived from an EMBL/GenBank/DDBJ whole genome shotgun (WGS) entry which is preliminary data.</text>
</comment>
<dbReference type="AlphaFoldDB" id="A0A023B593"/>
<dbReference type="InterPro" id="IPR043926">
    <property type="entry name" value="ABCG_dom"/>
</dbReference>
<dbReference type="InterPro" id="IPR013525">
    <property type="entry name" value="ABC2_TM"/>
</dbReference>
<dbReference type="EC" id="3.6.3.28" evidence="10"/>
<evidence type="ECO:0000256" key="2">
    <source>
        <dbReference type="ARBA" id="ARBA00022448"/>
    </source>
</evidence>
<keyword evidence="10" id="KW-0378">Hydrolase</keyword>
<dbReference type="PANTHER" id="PTHR48041:SF91">
    <property type="entry name" value="ABC TRANSPORTER G FAMILY MEMBER 28"/>
    <property type="match status" value="1"/>
</dbReference>
<evidence type="ECO:0000313" key="11">
    <source>
        <dbReference type="Proteomes" id="UP000019763"/>
    </source>
</evidence>
<feature type="domain" description="ABC transporter" evidence="9">
    <location>
        <begin position="6"/>
        <end position="248"/>
    </location>
</feature>
<keyword evidence="2" id="KW-0813">Transport</keyword>
<name>A0A023B593_GRENI</name>
<dbReference type="Pfam" id="PF01061">
    <property type="entry name" value="ABC2_membrane"/>
    <property type="match status" value="1"/>
</dbReference>
<dbReference type="SMART" id="SM00382">
    <property type="entry name" value="AAA"/>
    <property type="match status" value="1"/>
</dbReference>
<dbReference type="InterPro" id="IPR027417">
    <property type="entry name" value="P-loop_NTPase"/>
</dbReference>
<accession>A0A023B593</accession>
<evidence type="ECO:0000256" key="5">
    <source>
        <dbReference type="ARBA" id="ARBA00022840"/>
    </source>
</evidence>
<dbReference type="OrthoDB" id="184675at2759"/>
<dbReference type="OMA" id="AMVANWI"/>
<dbReference type="CDD" id="cd03213">
    <property type="entry name" value="ABCG_EPDR"/>
    <property type="match status" value="1"/>
</dbReference>
<evidence type="ECO:0000256" key="1">
    <source>
        <dbReference type="ARBA" id="ARBA00004141"/>
    </source>
</evidence>
<dbReference type="eggNOG" id="KOG0061">
    <property type="taxonomic scope" value="Eukaryota"/>
</dbReference>